<accession>A0ACC2CF61</accession>
<gene>
    <name evidence="1" type="ORF">O6H91_10G023600</name>
</gene>
<dbReference type="EMBL" id="CM055101">
    <property type="protein sequence ID" value="KAJ7540633.1"/>
    <property type="molecule type" value="Genomic_DNA"/>
</dbReference>
<evidence type="ECO:0000313" key="1">
    <source>
        <dbReference type="EMBL" id="KAJ7540633.1"/>
    </source>
</evidence>
<reference evidence="2" key="1">
    <citation type="journal article" date="2024" name="Proc. Natl. Acad. Sci. U.S.A.">
        <title>Extraordinary preservation of gene collinearity over three hundred million years revealed in homosporous lycophytes.</title>
        <authorList>
            <person name="Li C."/>
            <person name="Wickell D."/>
            <person name="Kuo L.Y."/>
            <person name="Chen X."/>
            <person name="Nie B."/>
            <person name="Liao X."/>
            <person name="Peng D."/>
            <person name="Ji J."/>
            <person name="Jenkins J."/>
            <person name="Williams M."/>
            <person name="Shu S."/>
            <person name="Plott C."/>
            <person name="Barry K."/>
            <person name="Rajasekar S."/>
            <person name="Grimwood J."/>
            <person name="Han X."/>
            <person name="Sun S."/>
            <person name="Hou Z."/>
            <person name="He W."/>
            <person name="Dai G."/>
            <person name="Sun C."/>
            <person name="Schmutz J."/>
            <person name="Leebens-Mack J.H."/>
            <person name="Li F.W."/>
            <person name="Wang L."/>
        </authorList>
    </citation>
    <scope>NUCLEOTIDE SEQUENCE [LARGE SCALE GENOMIC DNA]</scope>
    <source>
        <strain evidence="2">cv. PW_Plant_1</strain>
    </source>
</reference>
<evidence type="ECO:0000313" key="2">
    <source>
        <dbReference type="Proteomes" id="UP001162992"/>
    </source>
</evidence>
<keyword evidence="2" id="KW-1185">Reference proteome</keyword>
<sequence>MPQEQLISPATLVSRTGISKRPDIIHKLRQQLKNRDEMILEMQAQILEQDRTIHFYQLKTADLEERLRRAKPFHVAEQESQELYQHASESCQCHARVPEASHVVEGSSKFARTNFPPSKIDVKSSEMKDNEFGVQALHRGFEFQKQHQLVHTLVSDAMRIAEQMRIAKDEKSQGEKLLLANFKEHKMTSEKLNRLELELMEVKKIALDKDVLLEAYRKEQVQLNAELRALHVLFQSQAKELEVVRSSKAASFEDTASHNVVPKYSGDAHSSNHIHQDGSFKNICKSSTRRGRNVVCSYTTLFSKSSECSTVASSSSQISTAFQAKESMDGLEGTGLDVMKVAQAVRKVDAELIEKLLLALQQELDKLYRSLVTPSKLDEKKNCCWHNGAENHIETRREVQGELENLVHQLSLSNKVATGQHIEEEMLVLSKHEAAISELKQRIENLINLCKLVTNSKLQKDAKGNTNAEKTQVFPNLAKRFKPEGLADFETVQVDQSCLSSLSERSHSRWTSGEEGSVKDGLVDINCNSLENQSVIPNLRMPSRYQNWKGFELASTAALKGIKKFSYGNDELHLADTNLNGFGISQVSAFEKSNSVLKTGPMSEFSKSKSGKVIMDTSRTKEEVEGVHGAVSSSGTMLPCDDVQIPKLADKLEGTGQSSNEICKKWSFEEEVARLTQEMEQVMAENPVAIVKCSPLSTQTIDPDFYIDDSPAVRIGSPTIDGDLQGHSVVDSPEGMVTTRSQT</sequence>
<protein>
    <submittedName>
        <fullName evidence="1">Uncharacterized protein</fullName>
    </submittedName>
</protein>
<dbReference type="Proteomes" id="UP001162992">
    <property type="component" value="Chromosome 10"/>
</dbReference>
<comment type="caution">
    <text evidence="1">The sequence shown here is derived from an EMBL/GenBank/DDBJ whole genome shotgun (WGS) entry which is preliminary data.</text>
</comment>
<organism evidence="1 2">
    <name type="scientific">Diphasiastrum complanatum</name>
    <name type="common">Issler's clubmoss</name>
    <name type="synonym">Lycopodium complanatum</name>
    <dbReference type="NCBI Taxonomy" id="34168"/>
    <lineage>
        <taxon>Eukaryota</taxon>
        <taxon>Viridiplantae</taxon>
        <taxon>Streptophyta</taxon>
        <taxon>Embryophyta</taxon>
        <taxon>Tracheophyta</taxon>
        <taxon>Lycopodiopsida</taxon>
        <taxon>Lycopodiales</taxon>
        <taxon>Lycopodiaceae</taxon>
        <taxon>Lycopodioideae</taxon>
        <taxon>Diphasiastrum</taxon>
    </lineage>
</organism>
<name>A0ACC2CF61_DIPCM</name>
<proteinExistence type="predicted"/>